<dbReference type="CDD" id="cd13631">
    <property type="entry name" value="PBP2_Ct-PDT_like"/>
    <property type="match status" value="1"/>
</dbReference>
<reference evidence="11 12" key="1">
    <citation type="submission" date="2015-12" db="EMBL/GenBank/DDBJ databases">
        <title>Genome sequence of Oceanibaculum pacificum MCCC 1A02656.</title>
        <authorList>
            <person name="Lu L."/>
            <person name="Lai Q."/>
            <person name="Shao Z."/>
            <person name="Qian P."/>
        </authorList>
    </citation>
    <scope>NUCLEOTIDE SEQUENCE [LARGE SCALE GENOMIC DNA]</scope>
    <source>
        <strain evidence="11 12">MCCC 1A02656</strain>
    </source>
</reference>
<organism evidence="11 12">
    <name type="scientific">Oceanibaculum pacificum</name>
    <dbReference type="NCBI Taxonomy" id="580166"/>
    <lineage>
        <taxon>Bacteria</taxon>
        <taxon>Pseudomonadati</taxon>
        <taxon>Pseudomonadota</taxon>
        <taxon>Alphaproteobacteria</taxon>
        <taxon>Rhodospirillales</taxon>
        <taxon>Oceanibaculaceae</taxon>
        <taxon>Oceanibaculum</taxon>
    </lineage>
</organism>
<feature type="domain" description="ACT" evidence="10">
    <location>
        <begin position="197"/>
        <end position="276"/>
    </location>
</feature>
<dbReference type="Proteomes" id="UP000076400">
    <property type="component" value="Unassembled WGS sequence"/>
</dbReference>
<dbReference type="SUPFAM" id="SSF55021">
    <property type="entry name" value="ACT-like"/>
    <property type="match status" value="1"/>
</dbReference>
<evidence type="ECO:0000256" key="1">
    <source>
        <dbReference type="ARBA" id="ARBA00004741"/>
    </source>
</evidence>
<dbReference type="PROSITE" id="PS51671">
    <property type="entry name" value="ACT"/>
    <property type="match status" value="1"/>
</dbReference>
<gene>
    <name evidence="11" type="ORF">AUP43_08560</name>
</gene>
<feature type="site" description="Essential for prephenate dehydratase activity" evidence="8">
    <location>
        <position position="175"/>
    </location>
</feature>
<dbReference type="InterPro" id="IPR018528">
    <property type="entry name" value="Preph_deHydtase_CS"/>
</dbReference>
<name>A0A154W477_9PROT</name>
<dbReference type="EC" id="4.2.1.51" evidence="2"/>
<accession>A0A154W477</accession>
<evidence type="ECO:0000256" key="8">
    <source>
        <dbReference type="PIRSR" id="PIRSR001500-2"/>
    </source>
</evidence>
<dbReference type="OrthoDB" id="9802281at2"/>
<dbReference type="GO" id="GO:0009094">
    <property type="term" value="P:L-phenylalanine biosynthetic process"/>
    <property type="evidence" value="ECO:0007669"/>
    <property type="project" value="UniProtKB-UniPathway"/>
</dbReference>
<dbReference type="PROSITE" id="PS00857">
    <property type="entry name" value="PREPHENATE_DEHYDR_1"/>
    <property type="match status" value="1"/>
</dbReference>
<keyword evidence="5" id="KW-0584">Phenylalanine biosynthesis</keyword>
<keyword evidence="6" id="KW-0456">Lyase</keyword>
<evidence type="ECO:0000256" key="5">
    <source>
        <dbReference type="ARBA" id="ARBA00023222"/>
    </source>
</evidence>
<evidence type="ECO:0000313" key="12">
    <source>
        <dbReference type="Proteomes" id="UP000076400"/>
    </source>
</evidence>
<dbReference type="SUPFAM" id="SSF53850">
    <property type="entry name" value="Periplasmic binding protein-like II"/>
    <property type="match status" value="1"/>
</dbReference>
<dbReference type="GO" id="GO:0004664">
    <property type="term" value="F:prephenate dehydratase activity"/>
    <property type="evidence" value="ECO:0007669"/>
    <property type="project" value="UniProtKB-EC"/>
</dbReference>
<feature type="domain" description="Prephenate dehydratase" evidence="9">
    <location>
        <begin position="7"/>
        <end position="182"/>
    </location>
</feature>
<dbReference type="PANTHER" id="PTHR21022:SF19">
    <property type="entry name" value="PREPHENATE DEHYDRATASE-RELATED"/>
    <property type="match status" value="1"/>
</dbReference>
<evidence type="ECO:0000313" key="11">
    <source>
        <dbReference type="EMBL" id="KZD08257.1"/>
    </source>
</evidence>
<dbReference type="InterPro" id="IPR002912">
    <property type="entry name" value="ACT_dom"/>
</dbReference>
<dbReference type="EMBL" id="LPXN01000106">
    <property type="protein sequence ID" value="KZD08257.1"/>
    <property type="molecule type" value="Genomic_DNA"/>
</dbReference>
<dbReference type="AlphaFoldDB" id="A0A154W477"/>
<dbReference type="PANTHER" id="PTHR21022">
    <property type="entry name" value="PREPHENATE DEHYDRATASE P PROTEIN"/>
    <property type="match status" value="1"/>
</dbReference>
<dbReference type="Gene3D" id="3.30.70.260">
    <property type="match status" value="1"/>
</dbReference>
<dbReference type="Pfam" id="PF00800">
    <property type="entry name" value="PDT"/>
    <property type="match status" value="1"/>
</dbReference>
<sequence length="289" mass="31019">MSDPKNTIAFQGVLGAFSHMACKAAKPEMTVLPCPSFEEMLDAVKQGDAALAMVPVENSVAGRVADIHHLLPESGLHIIGEHFQRIELALLAPKGTRIESLKRVRSHSMALAQCRKLIRELKLQAVASTDTAGAAAELADLGDPECGALASPLAAEIYDLDILRRNVEDAEHNTTRFLIMARDGIVPLADSGTMVTTIVFAVRSVPAALYKALGGFATNGINLTKLESYMVGGSFEAAQFYVDAEGHPEDHLMQLALDELKFFCPQGAVKILGTYPAHPYRVIAKQNGA</sequence>
<dbReference type="InterPro" id="IPR008242">
    <property type="entry name" value="Chor_mutase/pphenate_deHydtase"/>
</dbReference>
<dbReference type="InterPro" id="IPR001086">
    <property type="entry name" value="Preph_deHydtase"/>
</dbReference>
<proteinExistence type="predicted"/>
<evidence type="ECO:0000259" key="10">
    <source>
        <dbReference type="PROSITE" id="PS51671"/>
    </source>
</evidence>
<dbReference type="Gene3D" id="3.40.190.10">
    <property type="entry name" value="Periplasmic binding protein-like II"/>
    <property type="match status" value="2"/>
</dbReference>
<dbReference type="STRING" id="580166.AUP43_08560"/>
<keyword evidence="3" id="KW-0028">Amino-acid biosynthesis</keyword>
<comment type="pathway">
    <text evidence="1">Amino-acid biosynthesis; L-phenylalanine biosynthesis; phenylpyruvate from prephenate: step 1/1.</text>
</comment>
<keyword evidence="12" id="KW-1185">Reference proteome</keyword>
<dbReference type="UniPathway" id="UPA00121">
    <property type="reaction ID" value="UER00345"/>
</dbReference>
<evidence type="ECO:0000256" key="6">
    <source>
        <dbReference type="ARBA" id="ARBA00023239"/>
    </source>
</evidence>
<dbReference type="PROSITE" id="PS51171">
    <property type="entry name" value="PREPHENATE_DEHYDR_3"/>
    <property type="match status" value="1"/>
</dbReference>
<dbReference type="NCBIfam" id="NF008866">
    <property type="entry name" value="PRK11899.1"/>
    <property type="match status" value="1"/>
</dbReference>
<evidence type="ECO:0000259" key="9">
    <source>
        <dbReference type="PROSITE" id="PS51171"/>
    </source>
</evidence>
<evidence type="ECO:0000256" key="7">
    <source>
        <dbReference type="ARBA" id="ARBA00047848"/>
    </source>
</evidence>
<evidence type="ECO:0000256" key="2">
    <source>
        <dbReference type="ARBA" id="ARBA00013147"/>
    </source>
</evidence>
<protein>
    <recommendedName>
        <fullName evidence="2">prephenate dehydratase</fullName>
        <ecNumber evidence="2">4.2.1.51</ecNumber>
    </recommendedName>
</protein>
<dbReference type="RefSeq" id="WP_067555894.1">
    <property type="nucleotide sequence ID" value="NZ_LPXN01000106.1"/>
</dbReference>
<dbReference type="PIRSF" id="PIRSF001500">
    <property type="entry name" value="Chor_mut_pdt_Ppr"/>
    <property type="match status" value="1"/>
</dbReference>
<dbReference type="InterPro" id="IPR045865">
    <property type="entry name" value="ACT-like_dom_sf"/>
</dbReference>
<comment type="caution">
    <text evidence="11">The sequence shown here is derived from an EMBL/GenBank/DDBJ whole genome shotgun (WGS) entry which is preliminary data.</text>
</comment>
<evidence type="ECO:0000256" key="4">
    <source>
        <dbReference type="ARBA" id="ARBA00023141"/>
    </source>
</evidence>
<keyword evidence="4" id="KW-0057">Aromatic amino acid biosynthesis</keyword>
<comment type="catalytic activity">
    <reaction evidence="7">
        <text>prephenate + H(+) = 3-phenylpyruvate + CO2 + H2O</text>
        <dbReference type="Rhea" id="RHEA:21648"/>
        <dbReference type="ChEBI" id="CHEBI:15377"/>
        <dbReference type="ChEBI" id="CHEBI:15378"/>
        <dbReference type="ChEBI" id="CHEBI:16526"/>
        <dbReference type="ChEBI" id="CHEBI:18005"/>
        <dbReference type="ChEBI" id="CHEBI:29934"/>
        <dbReference type="EC" id="4.2.1.51"/>
    </reaction>
</comment>
<evidence type="ECO:0000256" key="3">
    <source>
        <dbReference type="ARBA" id="ARBA00022605"/>
    </source>
</evidence>
<dbReference type="GO" id="GO:0005737">
    <property type="term" value="C:cytoplasm"/>
    <property type="evidence" value="ECO:0007669"/>
    <property type="project" value="TreeGrafter"/>
</dbReference>
<dbReference type="CDD" id="cd04905">
    <property type="entry name" value="ACT_CM-PDT"/>
    <property type="match status" value="1"/>
</dbReference>